<accession>A0ABP3RG25</accession>
<evidence type="ECO:0000313" key="2">
    <source>
        <dbReference type="Proteomes" id="UP001424441"/>
    </source>
</evidence>
<reference evidence="2" key="1">
    <citation type="journal article" date="2019" name="Int. J. Syst. Evol. Microbiol.">
        <title>The Global Catalogue of Microorganisms (GCM) 10K type strain sequencing project: providing services to taxonomists for standard genome sequencing and annotation.</title>
        <authorList>
            <consortium name="The Broad Institute Genomics Platform"/>
            <consortium name="The Broad Institute Genome Sequencing Center for Infectious Disease"/>
            <person name="Wu L."/>
            <person name="Ma J."/>
        </authorList>
    </citation>
    <scope>NUCLEOTIDE SEQUENCE [LARGE SCALE GENOMIC DNA]</scope>
    <source>
        <strain evidence="2">JCM 15115</strain>
    </source>
</reference>
<gene>
    <name evidence="1" type="ORF">GCM10008943_26630</name>
</gene>
<organism evidence="1 2">
    <name type="scientific">Paenochrobactrum glaciei</name>
    <dbReference type="NCBI Taxonomy" id="486407"/>
    <lineage>
        <taxon>Bacteria</taxon>
        <taxon>Pseudomonadati</taxon>
        <taxon>Pseudomonadota</taxon>
        <taxon>Alphaproteobacteria</taxon>
        <taxon>Hyphomicrobiales</taxon>
        <taxon>Brucellaceae</taxon>
        <taxon>Paenochrobactrum</taxon>
    </lineage>
</organism>
<evidence type="ECO:0008006" key="3">
    <source>
        <dbReference type="Google" id="ProtNLM"/>
    </source>
</evidence>
<protein>
    <recommendedName>
        <fullName evidence="3">N-acetyltransferase</fullName>
    </recommendedName>
</protein>
<dbReference type="Proteomes" id="UP001424441">
    <property type="component" value="Unassembled WGS sequence"/>
</dbReference>
<evidence type="ECO:0000313" key="1">
    <source>
        <dbReference type="EMBL" id="GAA0609699.1"/>
    </source>
</evidence>
<dbReference type="Gene3D" id="3.40.630.30">
    <property type="match status" value="1"/>
</dbReference>
<dbReference type="EMBL" id="BAAADE010000006">
    <property type="protein sequence ID" value="GAA0609699.1"/>
    <property type="molecule type" value="Genomic_DNA"/>
</dbReference>
<name>A0ABP3RG25_9HYPH</name>
<dbReference type="InterPro" id="IPR016181">
    <property type="entry name" value="Acyl_CoA_acyltransferase"/>
</dbReference>
<comment type="caution">
    <text evidence="1">The sequence shown here is derived from an EMBL/GenBank/DDBJ whole genome shotgun (WGS) entry which is preliminary data.</text>
</comment>
<dbReference type="SUPFAM" id="SSF55729">
    <property type="entry name" value="Acyl-CoA N-acyltransferases (Nat)"/>
    <property type="match status" value="1"/>
</dbReference>
<dbReference type="RefSeq" id="WP_343806429.1">
    <property type="nucleotide sequence ID" value="NZ_BAAADE010000006.1"/>
</dbReference>
<proteinExistence type="predicted"/>
<sequence>MLDKQDKPSKGQNQQYRPVLLQAEHYTIRTFTSADVNQPFVEWFNTVEMLSGLNIATPNLTIEKLQKLIQRFNNSDNYFLGIFDGETLFGFYTIDVVKKHKVASITVGIGHKNYLGKNALKATIGVILDHFYQYRDIDKFIARILARNFAMVFNFKNSKRFSLEAELKKECLSPNGERVDILVFASFKPEEDNTLKAIQ</sequence>
<keyword evidence="2" id="KW-1185">Reference proteome</keyword>